<keyword evidence="3" id="KW-1185">Reference proteome</keyword>
<dbReference type="EMBL" id="RJMB01000009">
    <property type="protein sequence ID" value="RNL84760.1"/>
    <property type="molecule type" value="Genomic_DNA"/>
</dbReference>
<evidence type="ECO:0000259" key="1">
    <source>
        <dbReference type="Pfam" id="PF13280"/>
    </source>
</evidence>
<dbReference type="InterPro" id="IPR026881">
    <property type="entry name" value="WYL_dom"/>
</dbReference>
<dbReference type="Pfam" id="PF13280">
    <property type="entry name" value="WYL"/>
    <property type="match status" value="1"/>
</dbReference>
<dbReference type="OrthoDB" id="4181618at2"/>
<dbReference type="Proteomes" id="UP000269198">
    <property type="component" value="Unassembled WGS sequence"/>
</dbReference>
<evidence type="ECO:0000313" key="3">
    <source>
        <dbReference type="Proteomes" id="UP000269198"/>
    </source>
</evidence>
<organism evidence="2 3">
    <name type="scientific">Halostreptopolyspora alba</name>
    <dbReference type="NCBI Taxonomy" id="2487137"/>
    <lineage>
        <taxon>Bacteria</taxon>
        <taxon>Bacillati</taxon>
        <taxon>Actinomycetota</taxon>
        <taxon>Actinomycetes</taxon>
        <taxon>Streptosporangiales</taxon>
        <taxon>Nocardiopsidaceae</taxon>
        <taxon>Halostreptopolyspora</taxon>
    </lineage>
</organism>
<reference evidence="2 3" key="1">
    <citation type="submission" date="2018-11" db="EMBL/GenBank/DDBJ databases">
        <title>The genome draft of YIM 96095.</title>
        <authorList>
            <person name="Tang S.-K."/>
            <person name="Chunyu W.-X."/>
            <person name="Feng Y.-Z."/>
        </authorList>
    </citation>
    <scope>NUCLEOTIDE SEQUENCE [LARGE SCALE GENOMIC DNA]</scope>
    <source>
        <strain evidence="2 3">YIM 96095</strain>
    </source>
</reference>
<dbReference type="RefSeq" id="WP_123201200.1">
    <property type="nucleotide sequence ID" value="NZ_RJMB01000009.1"/>
</dbReference>
<name>A0A3N0EAB1_9ACTN</name>
<protein>
    <submittedName>
        <fullName evidence="2">WYL domain-containing protein</fullName>
    </submittedName>
</protein>
<proteinExistence type="predicted"/>
<gene>
    <name evidence="2" type="ORF">EFW17_10690</name>
</gene>
<comment type="caution">
    <text evidence="2">The sequence shown here is derived from an EMBL/GenBank/DDBJ whole genome shotgun (WGS) entry which is preliminary data.</text>
</comment>
<feature type="domain" description="WYL" evidence="1">
    <location>
        <begin position="10"/>
        <end position="77"/>
    </location>
</feature>
<evidence type="ECO:0000313" key="2">
    <source>
        <dbReference type="EMBL" id="RNL84760.1"/>
    </source>
</evidence>
<dbReference type="PROSITE" id="PS52050">
    <property type="entry name" value="WYL"/>
    <property type="match status" value="1"/>
</dbReference>
<accession>A0A3N0EAB1</accession>
<sequence>MRINTSTGRTLAHLVGAMDSKRAVTLRYVAADGRVSRRVVEVHAVEVTASGDVVVRGWCRRRGEVRTFRLDRVSHFRIHRAPHLADYRAPVTPVADSVTTDDGDVVAVQPWTSAYTLAA</sequence>
<dbReference type="AlphaFoldDB" id="A0A3N0EAB1"/>